<feature type="binding site" evidence="10">
    <location>
        <position position="351"/>
    </location>
    <ligand>
        <name>Zn(2+)</name>
        <dbReference type="ChEBI" id="CHEBI:29105"/>
        <note>catalytic</note>
    </ligand>
</feature>
<dbReference type="SUPFAM" id="SSF55486">
    <property type="entry name" value="Metalloproteases ('zincins'), catalytic domain"/>
    <property type="match status" value="1"/>
</dbReference>
<feature type="chain" id="PRO_5002511922" description="Aminopeptidase" evidence="13">
    <location>
        <begin position="27"/>
        <end position="912"/>
    </location>
</feature>
<evidence type="ECO:0000256" key="9">
    <source>
        <dbReference type="PIRSR" id="PIRSR634016-1"/>
    </source>
</evidence>
<dbReference type="EMBL" id="CP011125">
    <property type="protein sequence ID" value="AKF11636.1"/>
    <property type="molecule type" value="Genomic_DNA"/>
</dbReference>
<dbReference type="GO" id="GO:0006508">
    <property type="term" value="P:proteolysis"/>
    <property type="evidence" value="ECO:0007669"/>
    <property type="project" value="UniProtKB-KW"/>
</dbReference>
<dbReference type="InterPro" id="IPR050344">
    <property type="entry name" value="Peptidase_M1_aminopeptidases"/>
</dbReference>
<evidence type="ECO:0000313" key="17">
    <source>
        <dbReference type="EMBL" id="AKF11636.1"/>
    </source>
</evidence>
<name>A0A0F6WAK6_9BACT</name>
<evidence type="ECO:0000256" key="12">
    <source>
        <dbReference type="RuleBase" id="RU364040"/>
    </source>
</evidence>
<dbReference type="AlphaFoldDB" id="A0A0F6WAK6"/>
<keyword evidence="4 12" id="KW-0645">Protease</keyword>
<dbReference type="InterPro" id="IPR034016">
    <property type="entry name" value="M1_APN-typ"/>
</dbReference>
<reference evidence="17 18" key="1">
    <citation type="submission" date="2015-03" db="EMBL/GenBank/DDBJ databases">
        <title>Genome assembly of Sandaracinus amylolyticus DSM 53668.</title>
        <authorList>
            <person name="Sharma G."/>
            <person name="Subramanian S."/>
        </authorList>
    </citation>
    <scope>NUCLEOTIDE SEQUENCE [LARGE SCALE GENOMIC DNA]</scope>
    <source>
        <strain evidence="17 18">DSM 53668</strain>
    </source>
</reference>
<dbReference type="PROSITE" id="PS51257">
    <property type="entry name" value="PROKAR_LIPOPROTEIN"/>
    <property type="match status" value="1"/>
</dbReference>
<evidence type="ECO:0000259" key="15">
    <source>
        <dbReference type="Pfam" id="PF11838"/>
    </source>
</evidence>
<dbReference type="GO" id="GO:0043171">
    <property type="term" value="P:peptide catabolic process"/>
    <property type="evidence" value="ECO:0007669"/>
    <property type="project" value="TreeGrafter"/>
</dbReference>
<evidence type="ECO:0000256" key="10">
    <source>
        <dbReference type="PIRSR" id="PIRSR634016-3"/>
    </source>
</evidence>
<keyword evidence="3 12" id="KW-0031">Aminopeptidase</keyword>
<evidence type="ECO:0000256" key="1">
    <source>
        <dbReference type="ARBA" id="ARBA00000098"/>
    </source>
</evidence>
<evidence type="ECO:0000256" key="11">
    <source>
        <dbReference type="PIRSR" id="PIRSR634016-4"/>
    </source>
</evidence>
<feature type="site" description="Transition state stabilizer" evidence="11">
    <location>
        <position position="432"/>
    </location>
</feature>
<dbReference type="InterPro" id="IPR014782">
    <property type="entry name" value="Peptidase_M1_dom"/>
</dbReference>
<gene>
    <name evidence="17" type="ORF">DB32_008785</name>
</gene>
<dbReference type="SUPFAM" id="SSF63737">
    <property type="entry name" value="Leukotriene A4 hydrolase N-terminal domain"/>
    <property type="match status" value="1"/>
</dbReference>
<dbReference type="InterPro" id="IPR027268">
    <property type="entry name" value="Peptidase_M4/M1_CTD_sf"/>
</dbReference>
<evidence type="ECO:0000256" key="3">
    <source>
        <dbReference type="ARBA" id="ARBA00022438"/>
    </source>
</evidence>
<comment type="similarity">
    <text evidence="2 12">Belongs to the peptidase M1 family.</text>
</comment>
<keyword evidence="6 12" id="KW-0378">Hydrolase</keyword>
<dbReference type="PRINTS" id="PR00756">
    <property type="entry name" value="ALADIPTASE"/>
</dbReference>
<dbReference type="PANTHER" id="PTHR11533:SF174">
    <property type="entry name" value="PUROMYCIN-SENSITIVE AMINOPEPTIDASE-RELATED"/>
    <property type="match status" value="1"/>
</dbReference>
<dbReference type="GO" id="GO:0042277">
    <property type="term" value="F:peptide binding"/>
    <property type="evidence" value="ECO:0007669"/>
    <property type="project" value="TreeGrafter"/>
</dbReference>
<keyword evidence="8 12" id="KW-0482">Metalloprotease</keyword>
<evidence type="ECO:0000256" key="2">
    <source>
        <dbReference type="ARBA" id="ARBA00010136"/>
    </source>
</evidence>
<feature type="domain" description="Peptidase M1 membrane alanine aminopeptidase" evidence="14">
    <location>
        <begin position="276"/>
        <end position="486"/>
    </location>
</feature>
<dbReference type="Pfam" id="PF01433">
    <property type="entry name" value="Peptidase_M1"/>
    <property type="match status" value="1"/>
</dbReference>
<dbReference type="EC" id="3.4.11.-" evidence="12"/>
<protein>
    <recommendedName>
        <fullName evidence="12">Aminopeptidase</fullName>
        <ecNumber evidence="12">3.4.11.-</ecNumber>
    </recommendedName>
</protein>
<feature type="domain" description="ERAP1-like C-terminal" evidence="15">
    <location>
        <begin position="570"/>
        <end position="890"/>
    </location>
</feature>
<dbReference type="InterPro" id="IPR042097">
    <property type="entry name" value="Aminopeptidase_N-like_N_sf"/>
</dbReference>
<dbReference type="Gene3D" id="1.25.50.20">
    <property type="match status" value="1"/>
</dbReference>
<feature type="binding site" evidence="10">
    <location>
        <position position="347"/>
    </location>
    <ligand>
        <name>Zn(2+)</name>
        <dbReference type="ChEBI" id="CHEBI:29105"/>
        <note>catalytic</note>
    </ligand>
</feature>
<proteinExistence type="inferred from homology"/>
<evidence type="ECO:0000256" key="13">
    <source>
        <dbReference type="SAM" id="SignalP"/>
    </source>
</evidence>
<evidence type="ECO:0000256" key="7">
    <source>
        <dbReference type="ARBA" id="ARBA00022833"/>
    </source>
</evidence>
<evidence type="ECO:0000256" key="5">
    <source>
        <dbReference type="ARBA" id="ARBA00022723"/>
    </source>
</evidence>
<dbReference type="CDD" id="cd09601">
    <property type="entry name" value="M1_APN-Q_like"/>
    <property type="match status" value="1"/>
</dbReference>
<keyword evidence="18" id="KW-1185">Reference proteome</keyword>
<dbReference type="InterPro" id="IPR001930">
    <property type="entry name" value="Peptidase_M1"/>
</dbReference>
<dbReference type="Proteomes" id="UP000034883">
    <property type="component" value="Chromosome"/>
</dbReference>
<dbReference type="Gene3D" id="2.60.40.1730">
    <property type="entry name" value="tricorn interacting facor f3 domain"/>
    <property type="match status" value="1"/>
</dbReference>
<sequence length="912" mass="99641">MAAMRRFALVSLALSLAACGSSPSTTTTTTEGSTASGGEIGEAVSIERAPSRLPETVAPTRYTLTLSITPAQDRFSGEADIDVRVTERTSAIWIHGQSLDVTDAHAIVGGEAIAARWEQVDAEEGVARIVLERAIEPGEARLHFAWTAPFDQTLEGLYRVRVGEDAYAFTQFEALAARKAFPSFDEPRFKTPYDVTLVVPAGQGAFANSRELESSEENGVRRVRFAPTEPLPTYLVAWAVGPLDVVEATIPANAVRAQPLALRGLAVRGRGGDLAFAMQHTPRILAALEGYFGTPYPFDKLDIVAVPDFSAGAMENAGLVTFRDNLLLLSADAPIAQRRGFAFVMAHELAHQWFGNLVTMAWWDDLWLNEAFATWMETAIVREVFPEMRAEVGELTTAFEAFDADSLASARQIRNPIETSHDIHNAFDSITYSKGASVLAMFEHWLGRETFQRGVRRYLSEHARGNARGEDLMRALSEEAQRDVAAPLTTFLAQPGVPLIEARVECEGEPRLALTQRRYLPVGSSATAEATWQVPVCAKYRAGGQVRETCTLLTEAQGSMALEGGACPEWVHPNAGGTGYYRWTLPDDQLARLRTPQAQRALDTRDLLSIADSVRAGFASGRVSFESAARALEPFAESTDRHVATAPIELLQYAHDHLLETDAQRDAFRAYAARLYRNQLRRLGWGPRGRATEDGEVRLLRAAILSFLAITAKDPAVRRDAQTRGLAFVEGGTVHQDAVPSDLVSVALVVAAQEGGEELFARFEQIFAGSQDAMTRSQLLGAMASVDDAALRSRAIALTLDPRLRINEVFRPLMGQMSDRDGREPGWAWIQANYDAMAQRMGPAYAGYLPYATSGFCSAERANEVRSFFAPRMEATQGGPRNLESAVESISLCAARADAQRQSAQQFFSSAR</sequence>
<dbReference type="GO" id="GO:0016285">
    <property type="term" value="F:alanyl aminopeptidase activity"/>
    <property type="evidence" value="ECO:0007669"/>
    <property type="project" value="UniProtKB-EC"/>
</dbReference>
<evidence type="ECO:0000259" key="14">
    <source>
        <dbReference type="Pfam" id="PF01433"/>
    </source>
</evidence>
<evidence type="ECO:0000256" key="6">
    <source>
        <dbReference type="ARBA" id="ARBA00022801"/>
    </source>
</evidence>
<evidence type="ECO:0000259" key="16">
    <source>
        <dbReference type="Pfam" id="PF17900"/>
    </source>
</evidence>
<comment type="cofactor">
    <cofactor evidence="10 12">
        <name>Zn(2+)</name>
        <dbReference type="ChEBI" id="CHEBI:29105"/>
    </cofactor>
    <text evidence="10 12">Binds 1 zinc ion per subunit.</text>
</comment>
<dbReference type="GO" id="GO:0008270">
    <property type="term" value="F:zinc ion binding"/>
    <property type="evidence" value="ECO:0007669"/>
    <property type="project" value="UniProtKB-UniRule"/>
</dbReference>
<dbReference type="KEGG" id="samy:DB32_008785"/>
<feature type="domain" description="Aminopeptidase N-like N-terminal" evidence="16">
    <location>
        <begin position="59"/>
        <end position="235"/>
    </location>
</feature>
<evidence type="ECO:0000313" key="18">
    <source>
        <dbReference type="Proteomes" id="UP000034883"/>
    </source>
</evidence>
<dbReference type="GO" id="GO:0070006">
    <property type="term" value="F:metalloaminopeptidase activity"/>
    <property type="evidence" value="ECO:0007669"/>
    <property type="project" value="TreeGrafter"/>
</dbReference>
<comment type="catalytic activity">
    <reaction evidence="1">
        <text>Release of an N-terminal amino acid, Xaa-|-Yaa- from a peptide, amide or arylamide. Xaa is preferably Ala, but may be most amino acids including Pro (slow action). When a terminal hydrophobic residue is followed by a prolyl residue, the two may be released as an intact Xaa-Pro dipeptide.</text>
        <dbReference type="EC" id="3.4.11.2"/>
    </reaction>
</comment>
<feature type="active site" description="Proton acceptor" evidence="9">
    <location>
        <position position="348"/>
    </location>
</feature>
<keyword evidence="5 10" id="KW-0479">Metal-binding</keyword>
<dbReference type="InterPro" id="IPR024571">
    <property type="entry name" value="ERAP1-like_C_dom"/>
</dbReference>
<dbReference type="GO" id="GO:0016020">
    <property type="term" value="C:membrane"/>
    <property type="evidence" value="ECO:0007669"/>
    <property type="project" value="TreeGrafter"/>
</dbReference>
<dbReference type="Pfam" id="PF17900">
    <property type="entry name" value="Peptidase_M1_N"/>
    <property type="match status" value="1"/>
</dbReference>
<evidence type="ECO:0000256" key="4">
    <source>
        <dbReference type="ARBA" id="ARBA00022670"/>
    </source>
</evidence>
<evidence type="ECO:0000256" key="8">
    <source>
        <dbReference type="ARBA" id="ARBA00023049"/>
    </source>
</evidence>
<keyword evidence="13" id="KW-0732">Signal</keyword>
<dbReference type="STRING" id="927083.DB32_008785"/>
<feature type="signal peptide" evidence="13">
    <location>
        <begin position="1"/>
        <end position="26"/>
    </location>
</feature>
<dbReference type="GO" id="GO:0005737">
    <property type="term" value="C:cytoplasm"/>
    <property type="evidence" value="ECO:0007669"/>
    <property type="project" value="TreeGrafter"/>
</dbReference>
<dbReference type="OrthoDB" id="9816201at2"/>
<feature type="binding site" evidence="10">
    <location>
        <position position="370"/>
    </location>
    <ligand>
        <name>Zn(2+)</name>
        <dbReference type="ChEBI" id="CHEBI:29105"/>
        <note>catalytic</note>
    </ligand>
</feature>
<organism evidence="17 18">
    <name type="scientific">Sandaracinus amylolyticus</name>
    <dbReference type="NCBI Taxonomy" id="927083"/>
    <lineage>
        <taxon>Bacteria</taxon>
        <taxon>Pseudomonadati</taxon>
        <taxon>Myxococcota</taxon>
        <taxon>Polyangia</taxon>
        <taxon>Polyangiales</taxon>
        <taxon>Sandaracinaceae</taxon>
        <taxon>Sandaracinus</taxon>
    </lineage>
</organism>
<dbReference type="FunFam" id="1.10.390.10:FF:000006">
    <property type="entry name" value="Puromycin-sensitive aminopeptidase"/>
    <property type="match status" value="1"/>
</dbReference>
<dbReference type="Gene3D" id="1.10.390.10">
    <property type="entry name" value="Neutral Protease Domain 2"/>
    <property type="match status" value="1"/>
</dbReference>
<keyword evidence="7 10" id="KW-0862">Zinc</keyword>
<dbReference type="GO" id="GO:0005615">
    <property type="term" value="C:extracellular space"/>
    <property type="evidence" value="ECO:0007669"/>
    <property type="project" value="TreeGrafter"/>
</dbReference>
<dbReference type="PANTHER" id="PTHR11533">
    <property type="entry name" value="PROTEASE M1 ZINC METALLOPROTEASE"/>
    <property type="match status" value="1"/>
</dbReference>
<dbReference type="Pfam" id="PF11838">
    <property type="entry name" value="ERAP1_C"/>
    <property type="match status" value="1"/>
</dbReference>
<dbReference type="Gene3D" id="2.60.40.1910">
    <property type="match status" value="1"/>
</dbReference>
<accession>A0A0F6WAK6</accession>
<dbReference type="InterPro" id="IPR045357">
    <property type="entry name" value="Aminopeptidase_N-like_N"/>
</dbReference>